<accession>A0A2H0W3F1</accession>
<dbReference type="EMBL" id="PEZY01000012">
    <property type="protein sequence ID" value="PIS05888.1"/>
    <property type="molecule type" value="Genomic_DNA"/>
</dbReference>
<dbReference type="AlphaFoldDB" id="A0A2H0W3F1"/>
<protein>
    <submittedName>
        <fullName evidence="1">Uncharacterized protein</fullName>
    </submittedName>
</protein>
<sequence>MKIPVAVNINPDLVMRRSGYGFLRDRQHGTESYVRRLGSGFYPRFHVYVQNNSINLHLDQKQASYGGTSAHSGEYDGEVVEREGERIKVVMSGLVTSENPPKAEEKKGFWQSILG</sequence>
<proteinExistence type="predicted"/>
<organism evidence="1 2">
    <name type="scientific">Candidatus Buchananbacteria bacterium CG10_big_fil_rev_8_21_14_0_10_33_19</name>
    <dbReference type="NCBI Taxonomy" id="1974525"/>
    <lineage>
        <taxon>Bacteria</taxon>
        <taxon>Candidatus Buchananiibacteriota</taxon>
    </lineage>
</organism>
<evidence type="ECO:0000313" key="2">
    <source>
        <dbReference type="Proteomes" id="UP000229056"/>
    </source>
</evidence>
<reference evidence="2" key="1">
    <citation type="submission" date="2017-09" db="EMBL/GenBank/DDBJ databases">
        <title>Depth-based differentiation of microbial function through sediment-hosted aquifers and enrichment of novel symbionts in the deep terrestrial subsurface.</title>
        <authorList>
            <person name="Probst A.J."/>
            <person name="Ladd B."/>
            <person name="Jarett J.K."/>
            <person name="Geller-Mcgrath D.E."/>
            <person name="Sieber C.M.K."/>
            <person name="Emerson J.B."/>
            <person name="Anantharaman K."/>
            <person name="Thomas B.C."/>
            <person name="Malmstrom R."/>
            <person name="Stieglmeier M."/>
            <person name="Klingl A."/>
            <person name="Woyke T."/>
            <person name="Ryan C.M."/>
            <person name="Banfield J.F."/>
        </authorList>
    </citation>
    <scope>NUCLEOTIDE SEQUENCE [LARGE SCALE GENOMIC DNA]</scope>
</reference>
<evidence type="ECO:0000313" key="1">
    <source>
        <dbReference type="EMBL" id="PIS05888.1"/>
    </source>
</evidence>
<name>A0A2H0W3F1_9BACT</name>
<comment type="caution">
    <text evidence="1">The sequence shown here is derived from an EMBL/GenBank/DDBJ whole genome shotgun (WGS) entry which is preliminary data.</text>
</comment>
<dbReference type="Proteomes" id="UP000229056">
    <property type="component" value="Unassembled WGS sequence"/>
</dbReference>
<gene>
    <name evidence="1" type="ORF">COT80_03920</name>
</gene>